<accession>A0A9P4LH38</accession>
<organism evidence="8 9">
    <name type="scientific">Setomelanomma holmii</name>
    <dbReference type="NCBI Taxonomy" id="210430"/>
    <lineage>
        <taxon>Eukaryota</taxon>
        <taxon>Fungi</taxon>
        <taxon>Dikarya</taxon>
        <taxon>Ascomycota</taxon>
        <taxon>Pezizomycotina</taxon>
        <taxon>Dothideomycetes</taxon>
        <taxon>Pleosporomycetidae</taxon>
        <taxon>Pleosporales</taxon>
        <taxon>Pleosporineae</taxon>
        <taxon>Phaeosphaeriaceae</taxon>
        <taxon>Setomelanomma</taxon>
    </lineage>
</organism>
<comment type="caution">
    <text evidence="8">The sequence shown here is derived from an EMBL/GenBank/DDBJ whole genome shotgun (WGS) entry which is preliminary data.</text>
</comment>
<evidence type="ECO:0000259" key="7">
    <source>
        <dbReference type="PROSITE" id="PS50048"/>
    </source>
</evidence>
<reference evidence="8" key="1">
    <citation type="journal article" date="2020" name="Stud. Mycol.">
        <title>101 Dothideomycetes genomes: a test case for predicting lifestyles and emergence of pathogens.</title>
        <authorList>
            <person name="Haridas S."/>
            <person name="Albert R."/>
            <person name="Binder M."/>
            <person name="Bloem J."/>
            <person name="Labutti K."/>
            <person name="Salamov A."/>
            <person name="Andreopoulos B."/>
            <person name="Baker S."/>
            <person name="Barry K."/>
            <person name="Bills G."/>
            <person name="Bluhm B."/>
            <person name="Cannon C."/>
            <person name="Castanera R."/>
            <person name="Culley D."/>
            <person name="Daum C."/>
            <person name="Ezra D."/>
            <person name="Gonzalez J."/>
            <person name="Henrissat B."/>
            <person name="Kuo A."/>
            <person name="Liang C."/>
            <person name="Lipzen A."/>
            <person name="Lutzoni F."/>
            <person name="Magnuson J."/>
            <person name="Mondo S."/>
            <person name="Nolan M."/>
            <person name="Ohm R."/>
            <person name="Pangilinan J."/>
            <person name="Park H.-J."/>
            <person name="Ramirez L."/>
            <person name="Alfaro M."/>
            <person name="Sun H."/>
            <person name="Tritt A."/>
            <person name="Yoshinaga Y."/>
            <person name="Zwiers L.-H."/>
            <person name="Turgeon B."/>
            <person name="Goodwin S."/>
            <person name="Spatafora J."/>
            <person name="Crous P."/>
            <person name="Grigoriev I."/>
        </authorList>
    </citation>
    <scope>NUCLEOTIDE SEQUENCE</scope>
    <source>
        <strain evidence="8">CBS 110217</strain>
    </source>
</reference>
<dbReference type="Proteomes" id="UP000799777">
    <property type="component" value="Unassembled WGS sequence"/>
</dbReference>
<dbReference type="OrthoDB" id="4456959at2759"/>
<dbReference type="GO" id="GO:0006351">
    <property type="term" value="P:DNA-templated transcription"/>
    <property type="evidence" value="ECO:0007669"/>
    <property type="project" value="InterPro"/>
</dbReference>
<name>A0A9P4LH38_9PLEO</name>
<dbReference type="PROSITE" id="PS00463">
    <property type="entry name" value="ZN2_CY6_FUNGAL_1"/>
    <property type="match status" value="1"/>
</dbReference>
<feature type="compositionally biased region" description="Polar residues" evidence="6">
    <location>
        <begin position="137"/>
        <end position="149"/>
    </location>
</feature>
<gene>
    <name evidence="8" type="ORF">EK21DRAFT_93594</name>
</gene>
<keyword evidence="3" id="KW-0805">Transcription regulation</keyword>
<evidence type="ECO:0000256" key="1">
    <source>
        <dbReference type="ARBA" id="ARBA00004123"/>
    </source>
</evidence>
<keyword evidence="4" id="KW-0804">Transcription</keyword>
<evidence type="ECO:0000256" key="2">
    <source>
        <dbReference type="ARBA" id="ARBA00022723"/>
    </source>
</evidence>
<dbReference type="PROSITE" id="PS50048">
    <property type="entry name" value="ZN2_CY6_FUNGAL_2"/>
    <property type="match status" value="1"/>
</dbReference>
<dbReference type="InterPro" id="IPR001138">
    <property type="entry name" value="Zn2Cys6_DnaBD"/>
</dbReference>
<dbReference type="InterPro" id="IPR007219">
    <property type="entry name" value="XnlR_reg_dom"/>
</dbReference>
<dbReference type="CDD" id="cd12148">
    <property type="entry name" value="fungal_TF_MHR"/>
    <property type="match status" value="1"/>
</dbReference>
<evidence type="ECO:0000256" key="6">
    <source>
        <dbReference type="SAM" id="MobiDB-lite"/>
    </source>
</evidence>
<evidence type="ECO:0000256" key="3">
    <source>
        <dbReference type="ARBA" id="ARBA00023015"/>
    </source>
</evidence>
<dbReference type="SMART" id="SM00066">
    <property type="entry name" value="GAL4"/>
    <property type="match status" value="1"/>
</dbReference>
<dbReference type="GO" id="GO:0003677">
    <property type="term" value="F:DNA binding"/>
    <property type="evidence" value="ECO:0007669"/>
    <property type="project" value="InterPro"/>
</dbReference>
<dbReference type="CDD" id="cd00067">
    <property type="entry name" value="GAL4"/>
    <property type="match status" value="1"/>
</dbReference>
<evidence type="ECO:0000256" key="5">
    <source>
        <dbReference type="ARBA" id="ARBA00023242"/>
    </source>
</evidence>
<comment type="subcellular location">
    <subcellularLocation>
        <location evidence="1">Nucleus</location>
    </subcellularLocation>
</comment>
<feature type="compositionally biased region" description="Basic and acidic residues" evidence="6">
    <location>
        <begin position="1"/>
        <end position="12"/>
    </location>
</feature>
<dbReference type="AlphaFoldDB" id="A0A9P4LH38"/>
<dbReference type="EMBL" id="ML978277">
    <property type="protein sequence ID" value="KAF2025008.1"/>
    <property type="molecule type" value="Genomic_DNA"/>
</dbReference>
<dbReference type="PANTHER" id="PTHR47338:SF23">
    <property type="entry name" value="ZN(II)2CYS6 TRANSCRIPTION FACTOR (EUROFUNG)"/>
    <property type="match status" value="1"/>
</dbReference>
<dbReference type="GO" id="GO:0000981">
    <property type="term" value="F:DNA-binding transcription factor activity, RNA polymerase II-specific"/>
    <property type="evidence" value="ECO:0007669"/>
    <property type="project" value="InterPro"/>
</dbReference>
<keyword evidence="2" id="KW-0479">Metal-binding</keyword>
<dbReference type="Pfam" id="PF00172">
    <property type="entry name" value="Zn_clus"/>
    <property type="match status" value="1"/>
</dbReference>
<keyword evidence="9" id="KW-1185">Reference proteome</keyword>
<dbReference type="PANTHER" id="PTHR47338">
    <property type="entry name" value="ZN(II)2CYS6 TRANSCRIPTION FACTOR (EUROFUNG)-RELATED"/>
    <property type="match status" value="1"/>
</dbReference>
<feature type="region of interest" description="Disordered" evidence="6">
    <location>
        <begin position="1"/>
        <end position="22"/>
    </location>
</feature>
<dbReference type="SUPFAM" id="SSF57701">
    <property type="entry name" value="Zn2/Cys6 DNA-binding domain"/>
    <property type="match status" value="1"/>
</dbReference>
<keyword evidence="5" id="KW-0539">Nucleus</keyword>
<feature type="region of interest" description="Disordered" evidence="6">
    <location>
        <begin position="133"/>
        <end position="172"/>
    </location>
</feature>
<dbReference type="SMART" id="SM00906">
    <property type="entry name" value="Fungal_trans"/>
    <property type="match status" value="1"/>
</dbReference>
<proteinExistence type="predicted"/>
<dbReference type="GO" id="GO:0005634">
    <property type="term" value="C:nucleus"/>
    <property type="evidence" value="ECO:0007669"/>
    <property type="project" value="UniProtKB-SubCell"/>
</dbReference>
<protein>
    <recommendedName>
        <fullName evidence="7">Zn(2)-C6 fungal-type domain-containing protein</fullName>
    </recommendedName>
</protein>
<dbReference type="Gene3D" id="4.10.240.10">
    <property type="entry name" value="Zn(2)-C6 fungal-type DNA-binding domain"/>
    <property type="match status" value="1"/>
</dbReference>
<dbReference type="InterPro" id="IPR050815">
    <property type="entry name" value="TF_fung"/>
</dbReference>
<dbReference type="InterPro" id="IPR036864">
    <property type="entry name" value="Zn2-C6_fun-type_DNA-bd_sf"/>
</dbReference>
<evidence type="ECO:0000313" key="9">
    <source>
        <dbReference type="Proteomes" id="UP000799777"/>
    </source>
</evidence>
<feature type="domain" description="Zn(2)-C6 fungal-type" evidence="7">
    <location>
        <begin position="29"/>
        <end position="59"/>
    </location>
</feature>
<sequence length="540" mass="60674">MPSDTPDDHQGDSNEQGAKESVSAADSLACNNCRKSKLRCSRDRPTCLHCRKTGHDCIYETKRIKPGLKSGAVENLHRRLDNLERRLDKQAVAHTSQTPCSQDKAIAARSGTTSGSAAYDVLAILAKELPKLLDPQGRQTATPASVSEPSNKRRRPDDSQETPPDNLHFDDAPVSPGLQLLEDIISAYFRNIHPWIPMMHKARFLHKVSSNVLFVPPAAELVSTLATRRERVVHAAMDCLSVESLQALIILAFDDIGNGRSTQAWSLIASLTRTVEYAQLAQEHEADANRPLCRPYTPLPSTENWTELEERRRVFWIVFMLDRYSSVTMGWNTSLTSDDVYRRLPCDGHLWRMQTPVRTPYLGIWDRSRGRIGNPIQYVSRCASPSQEVSDFKPRDQNRGVSSVATDMSTVGAMAYNIEATESMSRVMSYFLQQKLNINDPSDINAWLTRFKVLDLRLVHWKMLLPQRWKANPNLTRHVPLMDPNLTTAHITHNASTILLHQLIAYPPLHWAFCHKLPSSCSAEACYSTGIEIADSATSN</sequence>
<evidence type="ECO:0000313" key="8">
    <source>
        <dbReference type="EMBL" id="KAF2025008.1"/>
    </source>
</evidence>
<dbReference type="Pfam" id="PF04082">
    <property type="entry name" value="Fungal_trans"/>
    <property type="match status" value="1"/>
</dbReference>
<dbReference type="GO" id="GO:0008270">
    <property type="term" value="F:zinc ion binding"/>
    <property type="evidence" value="ECO:0007669"/>
    <property type="project" value="InterPro"/>
</dbReference>
<evidence type="ECO:0000256" key="4">
    <source>
        <dbReference type="ARBA" id="ARBA00023163"/>
    </source>
</evidence>